<proteinExistence type="predicted"/>
<organism evidence="1 2">
    <name type="scientific">Halalkalibaculum roseum</name>
    <dbReference type="NCBI Taxonomy" id="2709311"/>
    <lineage>
        <taxon>Bacteria</taxon>
        <taxon>Pseudomonadati</taxon>
        <taxon>Balneolota</taxon>
        <taxon>Balneolia</taxon>
        <taxon>Balneolales</taxon>
        <taxon>Balneolaceae</taxon>
        <taxon>Halalkalibaculum</taxon>
    </lineage>
</organism>
<dbReference type="Proteomes" id="UP000473278">
    <property type="component" value="Unassembled WGS sequence"/>
</dbReference>
<comment type="caution">
    <text evidence="1">The sequence shown here is derived from an EMBL/GenBank/DDBJ whole genome shotgun (WGS) entry which is preliminary data.</text>
</comment>
<accession>A0A6M1T3H4</accession>
<evidence type="ECO:0000313" key="1">
    <source>
        <dbReference type="EMBL" id="NGP76535.1"/>
    </source>
</evidence>
<name>A0A6M1T3H4_9BACT</name>
<dbReference type="EMBL" id="JAALLT010000002">
    <property type="protein sequence ID" value="NGP76535.1"/>
    <property type="molecule type" value="Genomic_DNA"/>
</dbReference>
<sequence>MEPRQEYYSLNLSRKNIFNFISPAFGCTPNPPTSEETITDIQIFSDKAYNSNYSSEDNLAGIVDIFVLYRDSGYHRYALKNFIENENPVPDNIIFLLNSAPTSAEIFQFTINYYQDGLDLDEYQFTTTPIIITN</sequence>
<evidence type="ECO:0000313" key="2">
    <source>
        <dbReference type="Proteomes" id="UP000473278"/>
    </source>
</evidence>
<gene>
    <name evidence="1" type="ORF">G3570_07820</name>
</gene>
<dbReference type="AlphaFoldDB" id="A0A6M1T3H4"/>
<protein>
    <submittedName>
        <fullName evidence="1">Uncharacterized protein</fullName>
    </submittedName>
</protein>
<keyword evidence="2" id="KW-1185">Reference proteome</keyword>
<reference evidence="1 2" key="1">
    <citation type="submission" date="2020-02" db="EMBL/GenBank/DDBJ databases">
        <title>Balneolaceae bacterium YR4-1, complete genome.</title>
        <authorList>
            <person name="Li Y."/>
            <person name="Wu S."/>
        </authorList>
    </citation>
    <scope>NUCLEOTIDE SEQUENCE [LARGE SCALE GENOMIC DNA]</scope>
    <source>
        <strain evidence="1 2">YR4-1</strain>
    </source>
</reference>
<dbReference type="RefSeq" id="WP_165140960.1">
    <property type="nucleotide sequence ID" value="NZ_JAALLT010000002.1"/>
</dbReference>